<evidence type="ECO:0000313" key="2">
    <source>
        <dbReference type="Proteomes" id="UP000005801"/>
    </source>
</evidence>
<evidence type="ECO:0000313" key="1">
    <source>
        <dbReference type="EMBL" id="EDM75258.1"/>
    </source>
</evidence>
<proteinExistence type="predicted"/>
<dbReference type="Proteomes" id="UP000005801">
    <property type="component" value="Unassembled WGS sequence"/>
</dbReference>
<name>A6GFW0_9BACT</name>
<dbReference type="AlphaFoldDB" id="A6GFW0"/>
<organism evidence="1 2">
    <name type="scientific">Plesiocystis pacifica SIR-1</name>
    <dbReference type="NCBI Taxonomy" id="391625"/>
    <lineage>
        <taxon>Bacteria</taxon>
        <taxon>Pseudomonadati</taxon>
        <taxon>Myxococcota</taxon>
        <taxon>Polyangia</taxon>
        <taxon>Nannocystales</taxon>
        <taxon>Nannocystaceae</taxon>
        <taxon>Plesiocystis</taxon>
    </lineage>
</organism>
<protein>
    <submittedName>
        <fullName evidence="1">Uncharacterized protein</fullName>
    </submittedName>
</protein>
<keyword evidence="2" id="KW-1185">Reference proteome</keyword>
<accession>A6GFW0</accession>
<dbReference type="RefSeq" id="WP_006975600.1">
    <property type="nucleotide sequence ID" value="NZ_ABCS01000098.1"/>
</dbReference>
<sequence length="53" mass="5848">MDVGQGGRSAEYEGARTVFVNVEPESLPNPMFHERYIGRAEHVLPASFGRALT</sequence>
<dbReference type="EMBL" id="ABCS01000098">
    <property type="protein sequence ID" value="EDM75258.1"/>
    <property type="molecule type" value="Genomic_DNA"/>
</dbReference>
<comment type="caution">
    <text evidence="1">The sequence shown here is derived from an EMBL/GenBank/DDBJ whole genome shotgun (WGS) entry which is preliminary data.</text>
</comment>
<dbReference type="OrthoDB" id="9800582at2"/>
<reference evidence="1 2" key="1">
    <citation type="submission" date="2007-06" db="EMBL/GenBank/DDBJ databases">
        <authorList>
            <person name="Shimkets L."/>
            <person name="Ferriera S."/>
            <person name="Johnson J."/>
            <person name="Kravitz S."/>
            <person name="Beeson K."/>
            <person name="Sutton G."/>
            <person name="Rogers Y.-H."/>
            <person name="Friedman R."/>
            <person name="Frazier M."/>
            <person name="Venter J.C."/>
        </authorList>
    </citation>
    <scope>NUCLEOTIDE SEQUENCE [LARGE SCALE GENOMIC DNA]</scope>
    <source>
        <strain evidence="1 2">SIR-1</strain>
    </source>
</reference>
<gene>
    <name evidence="1" type="ORF">PPSIR1_18100</name>
</gene>